<protein>
    <submittedName>
        <fullName evidence="1">Uncharacterized protein</fullName>
    </submittedName>
</protein>
<evidence type="ECO:0000313" key="2">
    <source>
        <dbReference type="Proteomes" id="UP000231530"/>
    </source>
</evidence>
<dbReference type="EMBL" id="PFBY01000010">
    <property type="protein sequence ID" value="PIR76691.1"/>
    <property type="molecule type" value="Genomic_DNA"/>
</dbReference>
<proteinExistence type="predicted"/>
<name>A0A2H0TX16_9BACT</name>
<gene>
    <name evidence="1" type="ORF">COU32_00625</name>
</gene>
<reference evidence="2" key="1">
    <citation type="submission" date="2017-09" db="EMBL/GenBank/DDBJ databases">
        <title>Depth-based differentiation of microbial function through sediment-hosted aquifers and enrichment of novel symbionts in the deep terrestrial subsurface.</title>
        <authorList>
            <person name="Probst A.J."/>
            <person name="Ladd B."/>
            <person name="Jarett J.K."/>
            <person name="Geller-Mcgrath D.E."/>
            <person name="Sieber C.M.K."/>
            <person name="Emerson J.B."/>
            <person name="Anantharaman K."/>
            <person name="Thomas B.C."/>
            <person name="Malmstrom R."/>
            <person name="Stieglmeier M."/>
            <person name="Klingl A."/>
            <person name="Woyke T."/>
            <person name="Ryan C.M."/>
            <person name="Banfield J.F."/>
        </authorList>
    </citation>
    <scope>NUCLEOTIDE SEQUENCE [LARGE SCALE GENOMIC DNA]</scope>
</reference>
<comment type="caution">
    <text evidence="1">The sequence shown here is derived from an EMBL/GenBank/DDBJ whole genome shotgun (WGS) entry which is preliminary data.</text>
</comment>
<sequence length="142" mass="15826">MCRVVGLEAIVTFEMFMAIVGEYFEQKLRGEFMDHSGSPRPLRVVGMPGTVAFLVFKCEVMTYRPSGLPQIHFITMWSHETPFLADTHLVAYSTCYDWCDPLYGSMHAGVGSSISAQGLGGVFQGLAEQEENLRELLGNLLR</sequence>
<evidence type="ECO:0000313" key="1">
    <source>
        <dbReference type="EMBL" id="PIR76691.1"/>
    </source>
</evidence>
<dbReference type="Proteomes" id="UP000231530">
    <property type="component" value="Unassembled WGS sequence"/>
</dbReference>
<organism evidence="1 2">
    <name type="scientific">Candidatus Magasanikbacteria bacterium CG10_big_fil_rev_8_21_14_0_10_42_10</name>
    <dbReference type="NCBI Taxonomy" id="1974649"/>
    <lineage>
        <taxon>Bacteria</taxon>
        <taxon>Candidatus Magasanikiibacteriota</taxon>
    </lineage>
</organism>
<accession>A0A2H0TX16</accession>
<dbReference type="AlphaFoldDB" id="A0A2H0TX16"/>